<evidence type="ECO:0000313" key="5">
    <source>
        <dbReference type="EMBL" id="SNR36374.1"/>
    </source>
</evidence>
<protein>
    <submittedName>
        <fullName evidence="5">Site-specific DNA recombinase</fullName>
    </submittedName>
</protein>
<dbReference type="GO" id="GO:0015074">
    <property type="term" value="P:DNA integration"/>
    <property type="evidence" value="ECO:0007669"/>
    <property type="project" value="UniProtKB-KW"/>
</dbReference>
<feature type="domain" description="Resolvase/invertase-type recombinase catalytic" evidence="4">
    <location>
        <begin position="8"/>
        <end position="159"/>
    </location>
</feature>
<dbReference type="InterPro" id="IPR050639">
    <property type="entry name" value="SSR_resolvase"/>
</dbReference>
<dbReference type="InterPro" id="IPR036388">
    <property type="entry name" value="WH-like_DNA-bd_sf"/>
</dbReference>
<dbReference type="InterPro" id="IPR006119">
    <property type="entry name" value="Resolv_N"/>
</dbReference>
<proteinExistence type="predicted"/>
<sequence>MTETGLASAAIYARVSTADQDVARQLDEARDHLDGLGVEQIEEYPEVVSGAADTDTRDVYSELLDDVASGKFDLVVVHEISRLSRLGPTEIHEFIQHCLEHDTGVEALDVGLNIHVDDGELQQTIYSMVARLMGDLAQIEHQQKLQRIRSGVRAAQKAGKWTGRPPAGFVVEDGYLRVDPAEYLHIREALSGIERGKTYADVAKDTGIPESTLRSLTNERRDLYLLGEANDDRVDAALEDVRPIDKKKLPSDDANLNERITRLEELVGGHIHVSE</sequence>
<evidence type="ECO:0000313" key="6">
    <source>
        <dbReference type="Proteomes" id="UP000198397"/>
    </source>
</evidence>
<evidence type="ECO:0000256" key="3">
    <source>
        <dbReference type="ARBA" id="ARBA00023172"/>
    </source>
</evidence>
<dbReference type="PROSITE" id="PS00397">
    <property type="entry name" value="RECOMBINASES_1"/>
    <property type="match status" value="1"/>
</dbReference>
<reference evidence="5 6" key="1">
    <citation type="submission" date="2017-06" db="EMBL/GenBank/DDBJ databases">
        <authorList>
            <person name="Kim H.J."/>
            <person name="Triplett B.A."/>
        </authorList>
    </citation>
    <scope>NUCLEOTIDE SEQUENCE [LARGE SCALE GENOMIC DNA]</scope>
    <source>
        <strain evidence="5 6">DSM 8800</strain>
    </source>
</reference>
<dbReference type="CDD" id="cd00338">
    <property type="entry name" value="Ser_Recombinase"/>
    <property type="match status" value="1"/>
</dbReference>
<dbReference type="SMART" id="SM00857">
    <property type="entry name" value="Resolvase"/>
    <property type="match status" value="1"/>
</dbReference>
<keyword evidence="1" id="KW-0229">DNA integration</keyword>
<dbReference type="Proteomes" id="UP000198397">
    <property type="component" value="Unassembled WGS sequence"/>
</dbReference>
<dbReference type="PANTHER" id="PTHR30461:SF2">
    <property type="entry name" value="SERINE RECOMBINASE PINE-RELATED"/>
    <property type="match status" value="1"/>
</dbReference>
<dbReference type="EMBL" id="FZNQ01000003">
    <property type="protein sequence ID" value="SNR36374.1"/>
    <property type="molecule type" value="Genomic_DNA"/>
</dbReference>
<dbReference type="InterPro" id="IPR036162">
    <property type="entry name" value="Resolvase-like_N_sf"/>
</dbReference>
<dbReference type="PANTHER" id="PTHR30461">
    <property type="entry name" value="DNA-INVERTASE FROM LAMBDOID PROPHAGE"/>
    <property type="match status" value="1"/>
</dbReference>
<organism evidence="5 6">
    <name type="scientific">Halorubrum vacuolatum</name>
    <name type="common">Natronobacterium vacuolatum</name>
    <dbReference type="NCBI Taxonomy" id="63740"/>
    <lineage>
        <taxon>Archaea</taxon>
        <taxon>Methanobacteriati</taxon>
        <taxon>Methanobacteriota</taxon>
        <taxon>Stenosarchaea group</taxon>
        <taxon>Halobacteria</taxon>
        <taxon>Halobacteriales</taxon>
        <taxon>Haloferacaceae</taxon>
        <taxon>Halorubrum</taxon>
    </lineage>
</organism>
<dbReference type="AlphaFoldDB" id="A0A238VQF1"/>
<dbReference type="Gene3D" id="3.40.50.1390">
    <property type="entry name" value="Resolvase, N-terminal catalytic domain"/>
    <property type="match status" value="1"/>
</dbReference>
<dbReference type="InterPro" id="IPR006118">
    <property type="entry name" value="Recombinase_CS"/>
</dbReference>
<evidence type="ECO:0000259" key="4">
    <source>
        <dbReference type="PROSITE" id="PS51736"/>
    </source>
</evidence>
<dbReference type="GO" id="GO:0000150">
    <property type="term" value="F:DNA strand exchange activity"/>
    <property type="evidence" value="ECO:0007669"/>
    <property type="project" value="InterPro"/>
</dbReference>
<dbReference type="Pfam" id="PF00239">
    <property type="entry name" value="Resolvase"/>
    <property type="match status" value="1"/>
</dbReference>
<dbReference type="Gene3D" id="1.10.10.10">
    <property type="entry name" value="Winged helix-like DNA-binding domain superfamily/Winged helix DNA-binding domain"/>
    <property type="match status" value="1"/>
</dbReference>
<evidence type="ECO:0000256" key="2">
    <source>
        <dbReference type="ARBA" id="ARBA00023125"/>
    </source>
</evidence>
<name>A0A238VQF1_HALVU</name>
<dbReference type="PROSITE" id="PS51736">
    <property type="entry name" value="RECOMBINASES_3"/>
    <property type="match status" value="1"/>
</dbReference>
<keyword evidence="6" id="KW-1185">Reference proteome</keyword>
<keyword evidence="3" id="KW-0233">DNA recombination</keyword>
<dbReference type="SUPFAM" id="SSF53041">
    <property type="entry name" value="Resolvase-like"/>
    <property type="match status" value="1"/>
</dbReference>
<gene>
    <name evidence="5" type="ORF">SAMN06264855_103260</name>
</gene>
<keyword evidence="2" id="KW-0238">DNA-binding</keyword>
<dbReference type="GO" id="GO:0003677">
    <property type="term" value="F:DNA binding"/>
    <property type="evidence" value="ECO:0007669"/>
    <property type="project" value="UniProtKB-KW"/>
</dbReference>
<evidence type="ECO:0000256" key="1">
    <source>
        <dbReference type="ARBA" id="ARBA00022908"/>
    </source>
</evidence>
<accession>A0A238VQF1</accession>
<dbReference type="OrthoDB" id="24728at2157"/>
<dbReference type="RefSeq" id="WP_089384038.1">
    <property type="nucleotide sequence ID" value="NZ_FZNQ01000003.1"/>
</dbReference>